<proteinExistence type="predicted"/>
<sequence length="504" mass="52609">MGGLLVGDSRDAGLQDGDSYAGKTDEEEDWGRIKYDGRGGSYVDGILGSKFAESFQPIVRVLSQLRRRNVQWQSLTQEQPTSGALNPTTVVTDDISNNIGPTNLPEPTITPPAITSQLQLSDLSTVQITLTLPTPAPSLTPAPITTDRTAELTLDTKVTTTIVSTISNFAPNGTGGDLSRAPITTGGTVIIFTTPTARNRTTLMNTLSKSTTTRKMNNKTSSSTVLSTMLNITTISTGYGQYGPQPTAGQSAPSSPTSSEVSDVESNDSSNPSSPQVEPRLVGGIVGGVAGLALVVFALFLLFKRHKRQRQIQALDDAGYGGPLAGGPSMAQRSISFLRGGIPAGGRGEASSSDQTGVDPAERGFVKVAGRKLPPVIGGPRPDLGSMRSNAQSSYYTGDDSGVGASMSRSSRGGPSRYSTSTVQAANPFASPPSSPTGPGPGLGPSRLQEPVDTDSIEEMRTPPKPPPPRPLFNRQLSLGTDGVGRSHPSHDGSRGSRFTEDIS</sequence>
<dbReference type="InParanoid" id="A0A3N4LSB1"/>
<feature type="compositionally biased region" description="Low complexity" evidence="1">
    <location>
        <begin position="402"/>
        <end position="421"/>
    </location>
</feature>
<organism evidence="3 4">
    <name type="scientific">Terfezia boudieri ATCC MYA-4762</name>
    <dbReference type="NCBI Taxonomy" id="1051890"/>
    <lineage>
        <taxon>Eukaryota</taxon>
        <taxon>Fungi</taxon>
        <taxon>Dikarya</taxon>
        <taxon>Ascomycota</taxon>
        <taxon>Pezizomycotina</taxon>
        <taxon>Pezizomycetes</taxon>
        <taxon>Pezizales</taxon>
        <taxon>Pezizaceae</taxon>
        <taxon>Terfezia</taxon>
    </lineage>
</organism>
<feature type="region of interest" description="Disordered" evidence="1">
    <location>
        <begin position="339"/>
        <end position="504"/>
    </location>
</feature>
<keyword evidence="2" id="KW-0472">Membrane</keyword>
<evidence type="ECO:0000313" key="3">
    <source>
        <dbReference type="EMBL" id="RPB24122.1"/>
    </source>
</evidence>
<protein>
    <submittedName>
        <fullName evidence="3">Uncharacterized protein</fullName>
    </submittedName>
</protein>
<dbReference type="STRING" id="1051890.A0A3N4LSB1"/>
<dbReference type="AlphaFoldDB" id="A0A3N4LSB1"/>
<keyword evidence="2" id="KW-1133">Transmembrane helix</keyword>
<feature type="compositionally biased region" description="Pro residues" evidence="1">
    <location>
        <begin position="430"/>
        <end position="439"/>
    </location>
</feature>
<gene>
    <name evidence="3" type="ORF">L211DRAFT_208711</name>
</gene>
<feature type="compositionally biased region" description="Polar residues" evidence="1">
    <location>
        <begin position="387"/>
        <end position="396"/>
    </location>
</feature>
<dbReference type="Proteomes" id="UP000267821">
    <property type="component" value="Unassembled WGS sequence"/>
</dbReference>
<feature type="region of interest" description="Disordered" evidence="1">
    <location>
        <begin position="237"/>
        <end position="278"/>
    </location>
</feature>
<dbReference type="EMBL" id="ML121543">
    <property type="protein sequence ID" value="RPB24122.1"/>
    <property type="molecule type" value="Genomic_DNA"/>
</dbReference>
<feature type="region of interest" description="Disordered" evidence="1">
    <location>
        <begin position="1"/>
        <end position="26"/>
    </location>
</feature>
<feature type="compositionally biased region" description="Low complexity" evidence="1">
    <location>
        <begin position="244"/>
        <end position="261"/>
    </location>
</feature>
<feature type="compositionally biased region" description="Basic and acidic residues" evidence="1">
    <location>
        <begin position="489"/>
        <end position="504"/>
    </location>
</feature>
<dbReference type="OrthoDB" id="5421784at2759"/>
<name>A0A3N4LSB1_9PEZI</name>
<evidence type="ECO:0000256" key="1">
    <source>
        <dbReference type="SAM" id="MobiDB-lite"/>
    </source>
</evidence>
<keyword evidence="2" id="KW-0812">Transmembrane</keyword>
<evidence type="ECO:0000256" key="2">
    <source>
        <dbReference type="SAM" id="Phobius"/>
    </source>
</evidence>
<evidence type="ECO:0000313" key="4">
    <source>
        <dbReference type="Proteomes" id="UP000267821"/>
    </source>
</evidence>
<feature type="transmembrane region" description="Helical" evidence="2">
    <location>
        <begin position="281"/>
        <end position="303"/>
    </location>
</feature>
<reference evidence="3 4" key="1">
    <citation type="journal article" date="2018" name="Nat. Ecol. Evol.">
        <title>Pezizomycetes genomes reveal the molecular basis of ectomycorrhizal truffle lifestyle.</title>
        <authorList>
            <person name="Murat C."/>
            <person name="Payen T."/>
            <person name="Noel B."/>
            <person name="Kuo A."/>
            <person name="Morin E."/>
            <person name="Chen J."/>
            <person name="Kohler A."/>
            <person name="Krizsan K."/>
            <person name="Balestrini R."/>
            <person name="Da Silva C."/>
            <person name="Montanini B."/>
            <person name="Hainaut M."/>
            <person name="Levati E."/>
            <person name="Barry K.W."/>
            <person name="Belfiori B."/>
            <person name="Cichocki N."/>
            <person name="Clum A."/>
            <person name="Dockter R.B."/>
            <person name="Fauchery L."/>
            <person name="Guy J."/>
            <person name="Iotti M."/>
            <person name="Le Tacon F."/>
            <person name="Lindquist E.A."/>
            <person name="Lipzen A."/>
            <person name="Malagnac F."/>
            <person name="Mello A."/>
            <person name="Molinier V."/>
            <person name="Miyauchi S."/>
            <person name="Poulain J."/>
            <person name="Riccioni C."/>
            <person name="Rubini A."/>
            <person name="Sitrit Y."/>
            <person name="Splivallo R."/>
            <person name="Traeger S."/>
            <person name="Wang M."/>
            <person name="Zifcakova L."/>
            <person name="Wipf D."/>
            <person name="Zambonelli A."/>
            <person name="Paolocci F."/>
            <person name="Nowrousian M."/>
            <person name="Ottonello S."/>
            <person name="Baldrian P."/>
            <person name="Spatafora J.W."/>
            <person name="Henrissat B."/>
            <person name="Nagy L.G."/>
            <person name="Aury J.M."/>
            <person name="Wincker P."/>
            <person name="Grigoriev I.V."/>
            <person name="Bonfante P."/>
            <person name="Martin F.M."/>
        </authorList>
    </citation>
    <scope>NUCLEOTIDE SEQUENCE [LARGE SCALE GENOMIC DNA]</scope>
    <source>
        <strain evidence="3 4">ATCC MYA-4762</strain>
    </source>
</reference>
<accession>A0A3N4LSB1</accession>
<keyword evidence="4" id="KW-1185">Reference proteome</keyword>